<proteinExistence type="predicted"/>
<evidence type="ECO:0000313" key="2">
    <source>
        <dbReference type="Proteomes" id="UP000249081"/>
    </source>
</evidence>
<accession>A0A2W4WJD6</accession>
<name>A0A2W4WJD6_9CYAN</name>
<comment type="caution">
    <text evidence="1">The sequence shown here is derived from an EMBL/GenBank/DDBJ whole genome shotgun (WGS) entry which is preliminary data.</text>
</comment>
<evidence type="ECO:0000313" key="1">
    <source>
        <dbReference type="EMBL" id="PZO42009.1"/>
    </source>
</evidence>
<dbReference type="Proteomes" id="UP000249081">
    <property type="component" value="Unassembled WGS sequence"/>
</dbReference>
<reference evidence="1 2" key="2">
    <citation type="submission" date="2018-06" db="EMBL/GenBank/DDBJ databases">
        <title>Metagenomic assembly of (sub)arctic Cyanobacteria and their associated microbiome from non-axenic cultures.</title>
        <authorList>
            <person name="Baurain D."/>
        </authorList>
    </citation>
    <scope>NUCLEOTIDE SEQUENCE [LARGE SCALE GENOMIC DNA]</scope>
    <source>
        <strain evidence="1">ULC041bin1</strain>
    </source>
</reference>
<organism evidence="1 2">
    <name type="scientific">Shackletoniella antarctica</name>
    <dbReference type="NCBI Taxonomy" id="268115"/>
    <lineage>
        <taxon>Bacteria</taxon>
        <taxon>Bacillati</taxon>
        <taxon>Cyanobacteriota</taxon>
        <taxon>Cyanophyceae</taxon>
        <taxon>Oculatellales</taxon>
        <taxon>Oculatellaceae</taxon>
        <taxon>Shackletoniella</taxon>
    </lineage>
</organism>
<sequence>MKQTHYLTTTVQPGSRLDIALDDLTVGQTVEVIVIIQKPDQPPKANIDRRAFMKLPMAERRQLLATQAEAMREHYEQDLDWQDWVNLDIGVTDDEP</sequence>
<gene>
    <name evidence="1" type="ORF">DCF17_09655</name>
</gene>
<reference evidence="2" key="1">
    <citation type="submission" date="2018-04" db="EMBL/GenBank/DDBJ databases">
        <authorList>
            <person name="Cornet L."/>
        </authorList>
    </citation>
    <scope>NUCLEOTIDE SEQUENCE [LARGE SCALE GENOMIC DNA]</scope>
</reference>
<protein>
    <submittedName>
        <fullName evidence="1">Uncharacterized protein</fullName>
    </submittedName>
</protein>
<dbReference type="AlphaFoldDB" id="A0A2W4WJD6"/>
<dbReference type="EMBL" id="QBMN01000055">
    <property type="protein sequence ID" value="PZO42009.1"/>
    <property type="molecule type" value="Genomic_DNA"/>
</dbReference>